<evidence type="ECO:0000256" key="1">
    <source>
        <dbReference type="ARBA" id="ARBA00022614"/>
    </source>
</evidence>
<accession>A0ABQ1ZWM7</accession>
<comment type="caution">
    <text evidence="3">The sequence shown here is derived from an EMBL/GenBank/DDBJ whole genome shotgun (WGS) entry which is preliminary data.</text>
</comment>
<name>A0ABQ1ZWM7_9BACL</name>
<evidence type="ECO:0000313" key="3">
    <source>
        <dbReference type="EMBL" id="GGH79417.1"/>
    </source>
</evidence>
<dbReference type="PANTHER" id="PTHR48051">
    <property type="match status" value="1"/>
</dbReference>
<dbReference type="InterPro" id="IPR032675">
    <property type="entry name" value="LRR_dom_sf"/>
</dbReference>
<dbReference type="Gene3D" id="3.80.10.10">
    <property type="entry name" value="Ribonuclease Inhibitor"/>
    <property type="match status" value="2"/>
</dbReference>
<protein>
    <recommendedName>
        <fullName evidence="5">Leucine-rich repeat domain-containing protein</fullName>
    </recommendedName>
</protein>
<keyword evidence="4" id="KW-1185">Reference proteome</keyword>
<keyword evidence="2" id="KW-0677">Repeat</keyword>
<dbReference type="SUPFAM" id="SSF52058">
    <property type="entry name" value="L domain-like"/>
    <property type="match status" value="1"/>
</dbReference>
<dbReference type="InterPro" id="IPR050216">
    <property type="entry name" value="LRR_domain-containing"/>
</dbReference>
<sequence length="342" mass="39261">MNIYNNPSGDAYYRLIDYAMAHCETFSFMDTRPPGGDEYDIPPDFPLPIAEELNPYIIWEKRTETGIGTEDRFYSFDQTTYVCLCCPQAATIVKKYADNLLGWLGKDMAEDLCFQTADGEDWLWTVTHEQYRELRVTPQEAEALKEPLRGTMLTDRHNPLPPEKLFELAKYHESDRFVYTGSGSMQVLPRLHEIPSLRIIDLFDAHITELPDSLFDLPQLEELKIWTGNLHGIPASIGRAKSLKHITIYNGSHPEPGNEPEWKAPSKEELKLTTLPPEIGQLEQLRTLDLTCTGLTDLPDELANLRQLEYLVLANHRMEQKPSVLKKLRQAKNITFCRDGFF</sequence>
<evidence type="ECO:0008006" key="5">
    <source>
        <dbReference type="Google" id="ProtNLM"/>
    </source>
</evidence>
<evidence type="ECO:0000256" key="2">
    <source>
        <dbReference type="ARBA" id="ARBA00022737"/>
    </source>
</evidence>
<dbReference type="PANTHER" id="PTHR48051:SF54">
    <property type="entry name" value="LEUCINE-RICH REPEAT-CONTAINING PROTEIN"/>
    <property type="match status" value="1"/>
</dbReference>
<dbReference type="RefSeq" id="WP_172244076.1">
    <property type="nucleotide sequence ID" value="NZ_BMDD01000003.1"/>
</dbReference>
<keyword evidence="1" id="KW-0433">Leucine-rich repeat</keyword>
<reference evidence="4" key="1">
    <citation type="journal article" date="2019" name="Int. J. Syst. Evol. Microbiol.">
        <title>The Global Catalogue of Microorganisms (GCM) 10K type strain sequencing project: providing services to taxonomists for standard genome sequencing and annotation.</title>
        <authorList>
            <consortium name="The Broad Institute Genomics Platform"/>
            <consortium name="The Broad Institute Genome Sequencing Center for Infectious Disease"/>
            <person name="Wu L."/>
            <person name="Ma J."/>
        </authorList>
    </citation>
    <scope>NUCLEOTIDE SEQUENCE [LARGE SCALE GENOMIC DNA]</scope>
    <source>
        <strain evidence="4">CCM 8702</strain>
    </source>
</reference>
<proteinExistence type="predicted"/>
<dbReference type="EMBL" id="BMDD01000003">
    <property type="protein sequence ID" value="GGH79417.1"/>
    <property type="molecule type" value="Genomic_DNA"/>
</dbReference>
<gene>
    <name evidence="3" type="ORF">GCM10007362_26180</name>
</gene>
<dbReference type="Proteomes" id="UP000605427">
    <property type="component" value="Unassembled WGS sequence"/>
</dbReference>
<evidence type="ECO:0000313" key="4">
    <source>
        <dbReference type="Proteomes" id="UP000605427"/>
    </source>
</evidence>
<organism evidence="3 4">
    <name type="scientific">Saccharibacillus endophyticus</name>
    <dbReference type="NCBI Taxonomy" id="2060666"/>
    <lineage>
        <taxon>Bacteria</taxon>
        <taxon>Bacillati</taxon>
        <taxon>Bacillota</taxon>
        <taxon>Bacilli</taxon>
        <taxon>Bacillales</taxon>
        <taxon>Paenibacillaceae</taxon>
        <taxon>Saccharibacillus</taxon>
    </lineage>
</organism>